<organism evidence="3 4">
    <name type="scientific">Oncorhynchus kisutch</name>
    <name type="common">Coho salmon</name>
    <name type="synonym">Salmo kisutch</name>
    <dbReference type="NCBI Taxonomy" id="8019"/>
    <lineage>
        <taxon>Eukaryota</taxon>
        <taxon>Metazoa</taxon>
        <taxon>Chordata</taxon>
        <taxon>Craniata</taxon>
        <taxon>Vertebrata</taxon>
        <taxon>Euteleostomi</taxon>
        <taxon>Actinopterygii</taxon>
        <taxon>Neopterygii</taxon>
        <taxon>Teleostei</taxon>
        <taxon>Protacanthopterygii</taxon>
        <taxon>Salmoniformes</taxon>
        <taxon>Salmonidae</taxon>
        <taxon>Salmoninae</taxon>
        <taxon>Oncorhynchus</taxon>
    </lineage>
</organism>
<gene>
    <name evidence="3" type="primary">CLINT1</name>
</gene>
<keyword evidence="4" id="KW-1185">Reference proteome</keyword>
<dbReference type="GO" id="GO:0005543">
    <property type="term" value="F:phospholipid binding"/>
    <property type="evidence" value="ECO:0007669"/>
    <property type="project" value="TreeGrafter"/>
</dbReference>
<sequence length="585" mass="63878">GSNGWSIGVTNVVMNYSDIESKVREVTNDDPWGPSGQLMGEIAKSTFMYEQFPEVMNMLWTRMLRDNKKNWRRVYKALLLLAYLIRNGSERVVTSAREHIYDLRSLENYHFVDEDGKDQGVNVRQKVKEMVEFVQDDDQLREERKKAKKNKDKYIGVSSDSTGGGGFNKTSSGEMFDSEPKGKWDEDWDKRKGAFPFSEKLGEISDKIGSTIDDTINKFHKRERDDSPDRISDNEEDRVSQNGRPVSGFRDEEETVTTTSIQISHATETTTTRKRGGIRSKTVDLGAAAHYTGDRGRKTTSSSPPLILFCVCVCVCVWCVCVHHPGGSSDLICDFADFSSPAASASLPSSAGSGSSGKGEFGDWNAFSSPPAHTPPSADLFDLIGSNHTSQSMTFSMCGTQSVGVANTDLPISRSQNFGPMQGDLLPQHMELQKPCLPPTWSDPSVNISLDFLSPGMQMTTCKPSLNNMLQQDPLLLGVQPPINLTQRFGGLNLNIQATAIRLSTNPMMPASAMGPGMPPTMATVTMGMGAMRMGGVPVNQGIMGVNMVVGTLGMPGMGIGQPMVNPAMVQPKQDAFANFGNFGK</sequence>
<evidence type="ECO:0000256" key="1">
    <source>
        <dbReference type="SAM" id="MobiDB-lite"/>
    </source>
</evidence>
<dbReference type="GO" id="GO:0005768">
    <property type="term" value="C:endosome"/>
    <property type="evidence" value="ECO:0007669"/>
    <property type="project" value="TreeGrafter"/>
</dbReference>
<dbReference type="Ensembl" id="ENSOKIT00005090955.1">
    <property type="protein sequence ID" value="ENSOKIP00005085115.1"/>
    <property type="gene ID" value="ENSOKIG00005037005.1"/>
</dbReference>
<dbReference type="PANTHER" id="PTHR12276:SF45">
    <property type="entry name" value="CLATHRIN INTERACTOR 1"/>
    <property type="match status" value="1"/>
</dbReference>
<dbReference type="CDD" id="cd16989">
    <property type="entry name" value="ENTH_EpsinR"/>
    <property type="match status" value="1"/>
</dbReference>
<dbReference type="Proteomes" id="UP000694557">
    <property type="component" value="Unassembled WGS sequence"/>
</dbReference>
<dbReference type="InterPro" id="IPR008942">
    <property type="entry name" value="ENTH_VHS"/>
</dbReference>
<dbReference type="GeneTree" id="ENSGT00940000155650"/>
<feature type="compositionally biased region" description="Basic and acidic residues" evidence="1">
    <location>
        <begin position="178"/>
        <end position="189"/>
    </location>
</feature>
<reference evidence="3" key="2">
    <citation type="submission" date="2025-09" db="UniProtKB">
        <authorList>
            <consortium name="Ensembl"/>
        </authorList>
    </citation>
    <scope>IDENTIFICATION</scope>
</reference>
<dbReference type="PROSITE" id="PS50942">
    <property type="entry name" value="ENTH"/>
    <property type="match status" value="1"/>
</dbReference>
<dbReference type="AlphaFoldDB" id="A0A8C7JF52"/>
<dbReference type="GO" id="GO:0006897">
    <property type="term" value="P:endocytosis"/>
    <property type="evidence" value="ECO:0007669"/>
    <property type="project" value="TreeGrafter"/>
</dbReference>
<dbReference type="GO" id="GO:0030276">
    <property type="term" value="F:clathrin binding"/>
    <property type="evidence" value="ECO:0007669"/>
    <property type="project" value="TreeGrafter"/>
</dbReference>
<dbReference type="Gene3D" id="1.25.40.90">
    <property type="match status" value="1"/>
</dbReference>
<feature type="compositionally biased region" description="Basic and acidic residues" evidence="1">
    <location>
        <begin position="222"/>
        <end position="239"/>
    </location>
</feature>
<feature type="region of interest" description="Disordered" evidence="1">
    <location>
        <begin position="346"/>
        <end position="369"/>
    </location>
</feature>
<dbReference type="GO" id="GO:0005886">
    <property type="term" value="C:plasma membrane"/>
    <property type="evidence" value="ECO:0007669"/>
    <property type="project" value="TreeGrafter"/>
</dbReference>
<dbReference type="FunFam" id="1.25.40.90:FF:000006">
    <property type="entry name" value="Clathrin interactor 1"/>
    <property type="match status" value="1"/>
</dbReference>
<dbReference type="PANTHER" id="PTHR12276">
    <property type="entry name" value="EPSIN/ENT-RELATED"/>
    <property type="match status" value="1"/>
</dbReference>
<proteinExistence type="predicted"/>
<evidence type="ECO:0000259" key="2">
    <source>
        <dbReference type="PROSITE" id="PS50942"/>
    </source>
</evidence>
<feature type="region of interest" description="Disordered" evidence="1">
    <location>
        <begin position="143"/>
        <end position="189"/>
    </location>
</feature>
<feature type="domain" description="ENTH" evidence="2">
    <location>
        <begin position="11"/>
        <end position="144"/>
    </location>
</feature>
<evidence type="ECO:0000313" key="3">
    <source>
        <dbReference type="Ensembl" id="ENSOKIP00005085115.1"/>
    </source>
</evidence>
<accession>A0A8C7JF52</accession>
<protein>
    <submittedName>
        <fullName evidence="3">Clathrin interactor 1</fullName>
    </submittedName>
</protein>
<dbReference type="GO" id="GO:0030125">
    <property type="term" value="C:clathrin vesicle coat"/>
    <property type="evidence" value="ECO:0007669"/>
    <property type="project" value="TreeGrafter"/>
</dbReference>
<feature type="region of interest" description="Disordered" evidence="1">
    <location>
        <begin position="218"/>
        <end position="260"/>
    </location>
</feature>
<dbReference type="InterPro" id="IPR013809">
    <property type="entry name" value="ENTH"/>
</dbReference>
<dbReference type="SUPFAM" id="SSF48464">
    <property type="entry name" value="ENTH/VHS domain"/>
    <property type="match status" value="1"/>
</dbReference>
<dbReference type="SMART" id="SM00273">
    <property type="entry name" value="ENTH"/>
    <property type="match status" value="1"/>
</dbReference>
<reference evidence="3" key="1">
    <citation type="submission" date="2025-08" db="UniProtKB">
        <authorList>
            <consortium name="Ensembl"/>
        </authorList>
    </citation>
    <scope>IDENTIFICATION</scope>
</reference>
<name>A0A8C7JF52_ONCKI</name>
<evidence type="ECO:0000313" key="4">
    <source>
        <dbReference type="Proteomes" id="UP000694557"/>
    </source>
</evidence>
<dbReference type="Pfam" id="PF01417">
    <property type="entry name" value="ENTH"/>
    <property type="match status" value="1"/>
</dbReference>